<keyword evidence="2" id="KW-1185">Reference proteome</keyword>
<accession>A0AAE0BJR2</accession>
<proteinExistence type="predicted"/>
<gene>
    <name evidence="1" type="ORF">CYMTET_52636</name>
</gene>
<dbReference type="AlphaFoldDB" id="A0AAE0BJR2"/>
<sequence>MRRTELEAAVSMVMHAGVRCVAVLGKGEKEDNRSNANLCGWIFRDMSIPEDHAHTLDFSLLDALNITNRSNHHTITFGLMKSGSKLGDDGGGDVFITSPKTLVLETFSSKEYHCLGGSEVLNFNTSCGTNFSLPVNGSTTSNQTHYCPQIHSVWAAPRVDSHPDDEVAYLNITVMDGGIYVTAEDLTSGLAKCNGGESEIAQSSAMEAFGGFPGGFDALGGSLLSQHNTWIDDGTGYDAAVIVRLYGPKELQGIGHWVFCTLKAYILLTIRWITAISGSILTPKLATVRARLVPNVCPYCPAAQAYSDIEVQGTISGLFLQQLGFVTSGNINIMLLVKQARCPNALACREGCRAFMSVVMVSPFVRVLLAPSRLTSPLQVREASDRFISTLLTSTR</sequence>
<name>A0AAE0BJR2_9CHLO</name>
<reference evidence="1 2" key="1">
    <citation type="journal article" date="2015" name="Genome Biol. Evol.">
        <title>Comparative Genomics of a Bacterivorous Green Alga Reveals Evolutionary Causalities and Consequences of Phago-Mixotrophic Mode of Nutrition.</title>
        <authorList>
            <person name="Burns J.A."/>
            <person name="Paasch A."/>
            <person name="Narechania A."/>
            <person name="Kim E."/>
        </authorList>
    </citation>
    <scope>NUCLEOTIDE SEQUENCE [LARGE SCALE GENOMIC DNA]</scope>
    <source>
        <strain evidence="1 2">PLY_AMNH</strain>
    </source>
</reference>
<evidence type="ECO:0000313" key="1">
    <source>
        <dbReference type="EMBL" id="KAK3237269.1"/>
    </source>
</evidence>
<comment type="caution">
    <text evidence="1">The sequence shown here is derived from an EMBL/GenBank/DDBJ whole genome shotgun (WGS) entry which is preliminary data.</text>
</comment>
<evidence type="ECO:0000313" key="2">
    <source>
        <dbReference type="Proteomes" id="UP001190700"/>
    </source>
</evidence>
<dbReference type="Proteomes" id="UP001190700">
    <property type="component" value="Unassembled WGS sequence"/>
</dbReference>
<organism evidence="1 2">
    <name type="scientific">Cymbomonas tetramitiformis</name>
    <dbReference type="NCBI Taxonomy" id="36881"/>
    <lineage>
        <taxon>Eukaryota</taxon>
        <taxon>Viridiplantae</taxon>
        <taxon>Chlorophyta</taxon>
        <taxon>Pyramimonadophyceae</taxon>
        <taxon>Pyramimonadales</taxon>
        <taxon>Pyramimonadaceae</taxon>
        <taxon>Cymbomonas</taxon>
    </lineage>
</organism>
<protein>
    <submittedName>
        <fullName evidence="1">Uncharacterized protein</fullName>
    </submittedName>
</protein>
<dbReference type="EMBL" id="LGRX02034658">
    <property type="protein sequence ID" value="KAK3237269.1"/>
    <property type="molecule type" value="Genomic_DNA"/>
</dbReference>